<evidence type="ECO:0008006" key="4">
    <source>
        <dbReference type="Google" id="ProtNLM"/>
    </source>
</evidence>
<keyword evidence="1" id="KW-0732">Signal</keyword>
<sequence>MAALTVALAAPAVGLSSSATGIATADVVLLRLEHACAWFAAASPDAKGTPHVHPDEHRSRMAVRRCLESWFLLIDPCTCTACAGSAAHCARIRWPRIAWVLDVGPQPPPPPSADA</sequence>
<comment type="caution">
    <text evidence="2">The sequence shown here is derived from an EMBL/GenBank/DDBJ whole genome shotgun (WGS) entry which is preliminary data.</text>
</comment>
<dbReference type="Proteomes" id="UP000488956">
    <property type="component" value="Unassembled WGS sequence"/>
</dbReference>
<name>A0A6G0LPE1_9STRA</name>
<feature type="chain" id="PRO_5026145037" description="Secreted protein" evidence="1">
    <location>
        <begin position="19"/>
        <end position="115"/>
    </location>
</feature>
<proteinExistence type="predicted"/>
<evidence type="ECO:0000313" key="3">
    <source>
        <dbReference type="Proteomes" id="UP000488956"/>
    </source>
</evidence>
<reference evidence="2 3" key="1">
    <citation type="submission" date="2018-09" db="EMBL/GenBank/DDBJ databases">
        <title>Genomic investigation of the strawberry pathogen Phytophthora fragariae indicates pathogenicity is determined by transcriptional variation in three key races.</title>
        <authorList>
            <person name="Adams T.M."/>
            <person name="Armitage A.D."/>
            <person name="Sobczyk M.K."/>
            <person name="Bates H.J."/>
            <person name="Dunwell J.M."/>
            <person name="Nellist C.F."/>
            <person name="Harrison R.J."/>
        </authorList>
    </citation>
    <scope>NUCLEOTIDE SEQUENCE [LARGE SCALE GENOMIC DNA]</scope>
    <source>
        <strain evidence="2 3">ONT-3</strain>
    </source>
</reference>
<feature type="signal peptide" evidence="1">
    <location>
        <begin position="1"/>
        <end position="18"/>
    </location>
</feature>
<accession>A0A6G0LPE1</accession>
<dbReference type="AlphaFoldDB" id="A0A6G0LPE1"/>
<organism evidence="2 3">
    <name type="scientific">Phytophthora fragariae</name>
    <dbReference type="NCBI Taxonomy" id="53985"/>
    <lineage>
        <taxon>Eukaryota</taxon>
        <taxon>Sar</taxon>
        <taxon>Stramenopiles</taxon>
        <taxon>Oomycota</taxon>
        <taxon>Peronosporomycetes</taxon>
        <taxon>Peronosporales</taxon>
        <taxon>Peronosporaceae</taxon>
        <taxon>Phytophthora</taxon>
    </lineage>
</organism>
<evidence type="ECO:0000313" key="2">
    <source>
        <dbReference type="EMBL" id="KAE9125658.1"/>
    </source>
</evidence>
<dbReference type="EMBL" id="QXFX01000208">
    <property type="protein sequence ID" value="KAE9125658.1"/>
    <property type="molecule type" value="Genomic_DNA"/>
</dbReference>
<evidence type="ECO:0000256" key="1">
    <source>
        <dbReference type="SAM" id="SignalP"/>
    </source>
</evidence>
<protein>
    <recommendedName>
        <fullName evidence="4">Secreted protein</fullName>
    </recommendedName>
</protein>
<gene>
    <name evidence="2" type="ORF">PF010_g5542</name>
</gene>